<dbReference type="InterPro" id="IPR048684">
    <property type="entry name" value="COG4_C"/>
</dbReference>
<dbReference type="EMBL" id="UYWX01008749">
    <property type="protein sequence ID" value="VDM27529.1"/>
    <property type="molecule type" value="Genomic_DNA"/>
</dbReference>
<reference evidence="4" key="1">
    <citation type="submission" date="2017-02" db="UniProtKB">
        <authorList>
            <consortium name="WormBaseParasite"/>
        </authorList>
    </citation>
    <scope>IDENTIFICATION</scope>
</reference>
<evidence type="ECO:0000259" key="1">
    <source>
        <dbReference type="Pfam" id="PF20662"/>
    </source>
</evidence>
<name>A0A0R3WYA0_HYDTA</name>
<reference evidence="2 3" key="2">
    <citation type="submission" date="2018-11" db="EMBL/GenBank/DDBJ databases">
        <authorList>
            <consortium name="Pathogen Informatics"/>
        </authorList>
    </citation>
    <scope>NUCLEOTIDE SEQUENCE [LARGE SCALE GENOMIC DNA]</scope>
</reference>
<accession>A0A0R3WYA0</accession>
<organism evidence="4">
    <name type="scientific">Hydatigena taeniaeformis</name>
    <name type="common">Feline tapeworm</name>
    <name type="synonym">Taenia taeniaeformis</name>
    <dbReference type="NCBI Taxonomy" id="6205"/>
    <lineage>
        <taxon>Eukaryota</taxon>
        <taxon>Metazoa</taxon>
        <taxon>Spiralia</taxon>
        <taxon>Lophotrochozoa</taxon>
        <taxon>Platyhelminthes</taxon>
        <taxon>Cestoda</taxon>
        <taxon>Eucestoda</taxon>
        <taxon>Cyclophyllidea</taxon>
        <taxon>Taeniidae</taxon>
        <taxon>Hydatigera</taxon>
    </lineage>
</organism>
<keyword evidence="3" id="KW-1185">Reference proteome</keyword>
<dbReference type="PANTHER" id="PTHR24016">
    <property type="entry name" value="CONSERVED OLIGOMERIC GOLGI COMPLEX SUBUNIT 4"/>
    <property type="match status" value="1"/>
</dbReference>
<dbReference type="Pfam" id="PF20662">
    <property type="entry name" value="COG4_C"/>
    <property type="match status" value="1"/>
</dbReference>
<dbReference type="Gene3D" id="1.20.58.1970">
    <property type="match status" value="1"/>
</dbReference>
<dbReference type="InterPro" id="IPR048682">
    <property type="entry name" value="COG4"/>
</dbReference>
<dbReference type="AlphaFoldDB" id="A0A0R3WYA0"/>
<sequence length="113" mass="13370">MPHIISQESLIVGLQNLLKPFHATLSAGNYEKFLLLLIDEILFRLERFIQQKSYNRYGALQFEKELRCIFNFFSSLSTFPCREKFARILQISKLLNLEKVEEVSYYGDASNWR</sequence>
<proteinExistence type="predicted"/>
<feature type="domain" description="Conserved oligomeric Golgi complex subunit 4 C-terminal" evidence="1">
    <location>
        <begin position="9"/>
        <end position="110"/>
    </location>
</feature>
<evidence type="ECO:0000313" key="3">
    <source>
        <dbReference type="Proteomes" id="UP000274429"/>
    </source>
</evidence>
<dbReference type="STRING" id="6205.A0A0R3WYA0"/>
<evidence type="ECO:0000313" key="2">
    <source>
        <dbReference type="EMBL" id="VDM27529.1"/>
    </source>
</evidence>
<dbReference type="WBParaSite" id="TTAC_0000574001-mRNA-1">
    <property type="protein sequence ID" value="TTAC_0000574001-mRNA-1"/>
    <property type="gene ID" value="TTAC_0000574001"/>
</dbReference>
<dbReference type="OrthoDB" id="6266760at2759"/>
<protein>
    <recommendedName>
        <fullName evidence="1">Conserved oligomeric Golgi complex subunit 4 C-terminal domain-containing protein</fullName>
    </recommendedName>
</protein>
<dbReference type="PANTHER" id="PTHR24016:SF0">
    <property type="entry name" value="CONSERVED OLIGOMERIC GOLGI COMPLEX SUBUNIT 4"/>
    <property type="match status" value="1"/>
</dbReference>
<gene>
    <name evidence="2" type="ORF">TTAC_LOCUS5724</name>
</gene>
<dbReference type="Proteomes" id="UP000274429">
    <property type="component" value="Unassembled WGS sequence"/>
</dbReference>
<evidence type="ECO:0000313" key="4">
    <source>
        <dbReference type="WBParaSite" id="TTAC_0000574001-mRNA-1"/>
    </source>
</evidence>